<evidence type="ECO:0000313" key="1">
    <source>
        <dbReference type="EMBL" id="KIY94418.1"/>
    </source>
</evidence>
<proteinExistence type="predicted"/>
<dbReference type="EMBL" id="KK104110">
    <property type="protein sequence ID" value="KIY94418.1"/>
    <property type="molecule type" value="Genomic_DNA"/>
</dbReference>
<dbReference type="AlphaFoldDB" id="A0A0D2KEX0"/>
<gene>
    <name evidence="1" type="ORF">MNEG_13546</name>
</gene>
<reference evidence="1 2" key="1">
    <citation type="journal article" date="2013" name="BMC Genomics">
        <title>Reconstruction of the lipid metabolism for the microalga Monoraphidium neglectum from its genome sequence reveals characteristics suitable for biofuel production.</title>
        <authorList>
            <person name="Bogen C."/>
            <person name="Al-Dilaimi A."/>
            <person name="Albersmeier A."/>
            <person name="Wichmann J."/>
            <person name="Grundmann M."/>
            <person name="Rupp O."/>
            <person name="Lauersen K.J."/>
            <person name="Blifernez-Klassen O."/>
            <person name="Kalinowski J."/>
            <person name="Goesmann A."/>
            <person name="Mussgnug J.H."/>
            <person name="Kruse O."/>
        </authorList>
    </citation>
    <scope>NUCLEOTIDE SEQUENCE [LARGE SCALE GENOMIC DNA]</scope>
    <source>
        <strain evidence="1 2">SAG 48.87</strain>
    </source>
</reference>
<dbReference type="GeneID" id="25731019"/>
<dbReference type="Proteomes" id="UP000054498">
    <property type="component" value="Unassembled WGS sequence"/>
</dbReference>
<organism evidence="1 2">
    <name type="scientific">Monoraphidium neglectum</name>
    <dbReference type="NCBI Taxonomy" id="145388"/>
    <lineage>
        <taxon>Eukaryota</taxon>
        <taxon>Viridiplantae</taxon>
        <taxon>Chlorophyta</taxon>
        <taxon>core chlorophytes</taxon>
        <taxon>Chlorophyceae</taxon>
        <taxon>CS clade</taxon>
        <taxon>Sphaeropleales</taxon>
        <taxon>Selenastraceae</taxon>
        <taxon>Monoraphidium</taxon>
    </lineage>
</organism>
<dbReference type="KEGG" id="mng:MNEG_13546"/>
<protein>
    <submittedName>
        <fullName evidence="1">Uncharacterized protein</fullName>
    </submittedName>
</protein>
<keyword evidence="2" id="KW-1185">Reference proteome</keyword>
<accession>A0A0D2KEX0</accession>
<sequence>MARSRSLDPKTFAPQATLVACCSSRWAPQELSAGATGDLLAAASARCAAEAAAGAVSGWGDALVLVARGAEANVGAGGGGGGGGTAQFLAVAPLVALDGSFNGDIL</sequence>
<name>A0A0D2KEX0_9CHLO</name>
<dbReference type="RefSeq" id="XP_013893438.1">
    <property type="nucleotide sequence ID" value="XM_014037984.1"/>
</dbReference>
<dbReference type="PROSITE" id="PS51257">
    <property type="entry name" value="PROKAR_LIPOPROTEIN"/>
    <property type="match status" value="1"/>
</dbReference>
<evidence type="ECO:0000313" key="2">
    <source>
        <dbReference type="Proteomes" id="UP000054498"/>
    </source>
</evidence>